<evidence type="ECO:0000313" key="3">
    <source>
        <dbReference type="Proteomes" id="UP000001194"/>
    </source>
</evidence>
<name>B0DRV0_LACBS</name>
<dbReference type="EMBL" id="DS547129">
    <property type="protein sequence ID" value="EDR02675.1"/>
    <property type="molecule type" value="Genomic_DNA"/>
</dbReference>
<proteinExistence type="predicted"/>
<reference evidence="2 3" key="1">
    <citation type="journal article" date="2008" name="Nature">
        <title>The genome of Laccaria bicolor provides insights into mycorrhizal symbiosis.</title>
        <authorList>
            <person name="Martin F."/>
            <person name="Aerts A."/>
            <person name="Ahren D."/>
            <person name="Brun A."/>
            <person name="Danchin E.G.J."/>
            <person name="Duchaussoy F."/>
            <person name="Gibon J."/>
            <person name="Kohler A."/>
            <person name="Lindquist E."/>
            <person name="Pereda V."/>
            <person name="Salamov A."/>
            <person name="Shapiro H.J."/>
            <person name="Wuyts J."/>
            <person name="Blaudez D."/>
            <person name="Buee M."/>
            <person name="Brokstein P."/>
            <person name="Canbaeck B."/>
            <person name="Cohen D."/>
            <person name="Courty P.E."/>
            <person name="Coutinho P.M."/>
            <person name="Delaruelle C."/>
            <person name="Detter J.C."/>
            <person name="Deveau A."/>
            <person name="DiFazio S."/>
            <person name="Duplessis S."/>
            <person name="Fraissinet-Tachet L."/>
            <person name="Lucic E."/>
            <person name="Frey-Klett P."/>
            <person name="Fourrey C."/>
            <person name="Feussner I."/>
            <person name="Gay G."/>
            <person name="Grimwood J."/>
            <person name="Hoegger P.J."/>
            <person name="Jain P."/>
            <person name="Kilaru S."/>
            <person name="Labbe J."/>
            <person name="Lin Y.C."/>
            <person name="Legue V."/>
            <person name="Le Tacon F."/>
            <person name="Marmeisse R."/>
            <person name="Melayah D."/>
            <person name="Montanini B."/>
            <person name="Muratet M."/>
            <person name="Nehls U."/>
            <person name="Niculita-Hirzel H."/>
            <person name="Oudot-Le Secq M.P."/>
            <person name="Peter M."/>
            <person name="Quesneville H."/>
            <person name="Rajashekar B."/>
            <person name="Reich M."/>
            <person name="Rouhier N."/>
            <person name="Schmutz J."/>
            <person name="Yin T."/>
            <person name="Chalot M."/>
            <person name="Henrissat B."/>
            <person name="Kuees U."/>
            <person name="Lucas S."/>
            <person name="Van de Peer Y."/>
            <person name="Podila G.K."/>
            <person name="Polle A."/>
            <person name="Pukkila P.J."/>
            <person name="Richardson P.M."/>
            <person name="Rouze P."/>
            <person name="Sanders I.R."/>
            <person name="Stajich J.E."/>
            <person name="Tunlid A."/>
            <person name="Tuskan G."/>
            <person name="Grigoriev I.V."/>
        </authorList>
    </citation>
    <scope>NUCLEOTIDE SEQUENCE [LARGE SCALE GENOMIC DNA]</scope>
    <source>
        <strain evidence="3">S238N-H82 / ATCC MYA-4686</strain>
    </source>
</reference>
<feature type="region of interest" description="Disordered" evidence="1">
    <location>
        <begin position="248"/>
        <end position="316"/>
    </location>
</feature>
<evidence type="ECO:0000256" key="1">
    <source>
        <dbReference type="SAM" id="MobiDB-lite"/>
    </source>
</evidence>
<gene>
    <name evidence="2" type="ORF">LACBIDRAFT_332181</name>
</gene>
<organism evidence="3">
    <name type="scientific">Laccaria bicolor (strain S238N-H82 / ATCC MYA-4686)</name>
    <name type="common">Bicoloured deceiver</name>
    <name type="synonym">Laccaria laccata var. bicolor</name>
    <dbReference type="NCBI Taxonomy" id="486041"/>
    <lineage>
        <taxon>Eukaryota</taxon>
        <taxon>Fungi</taxon>
        <taxon>Dikarya</taxon>
        <taxon>Basidiomycota</taxon>
        <taxon>Agaricomycotina</taxon>
        <taxon>Agaricomycetes</taxon>
        <taxon>Agaricomycetidae</taxon>
        <taxon>Agaricales</taxon>
        <taxon>Agaricineae</taxon>
        <taxon>Hydnangiaceae</taxon>
        <taxon>Laccaria</taxon>
    </lineage>
</organism>
<evidence type="ECO:0000313" key="2">
    <source>
        <dbReference type="EMBL" id="EDR02675.1"/>
    </source>
</evidence>
<dbReference type="Proteomes" id="UP000001194">
    <property type="component" value="Unassembled WGS sequence"/>
</dbReference>
<dbReference type="InParanoid" id="B0DRV0"/>
<dbReference type="GeneID" id="6082348"/>
<dbReference type="RefSeq" id="XP_001886719.1">
    <property type="nucleotide sequence ID" value="XM_001886684.1"/>
</dbReference>
<dbReference type="OrthoDB" id="2624269at2759"/>
<dbReference type="AlphaFoldDB" id="B0DRV0"/>
<feature type="compositionally biased region" description="Basic and acidic residues" evidence="1">
    <location>
        <begin position="254"/>
        <end position="272"/>
    </location>
</feature>
<accession>B0DRV0</accession>
<feature type="compositionally biased region" description="Basic and acidic residues" evidence="1">
    <location>
        <begin position="290"/>
        <end position="308"/>
    </location>
</feature>
<dbReference type="KEGG" id="lbc:LACBIDRAFT_332181"/>
<sequence length="1072" mass="122128">MVKNQHLEGSVNGMVNDTTHDFWKEQTSLLVVSSTYCSTLLCWVPGVLSYSNRASAIHFKNHFLAVIMSIAHEAEARGIPITDDLFAGVMDFSEAERSGFIQGFVVFWMARPDNTRNRQELQVAAEHLLKGCREHYCAGVMRVSRISGIISPAMADTFIMHALGLLTLPTSAEFTSQAFLLEAIHWKLYSACGRNHEFLEGMYSLHAVAVYYERLHDGATYKSIEGKPIRYGKAEPWKIVKENIGRTKPTCSRKPADKKCKKNDGHPPDTNKELLGTNAKQKQLTLKSFTKKEPELKKPKPMKPDPKIAESPATSPAVQDLPSYPWFKNSCWLDSLLQLLYTTMHCSVNEFKAIYNALPENSAIRPVFSHLLERYDLNEVEKTTSTFLCCQQDSLHTHLKKKKVIKTVSGFESLFAWFAELVKLEEVHSSYRPVSTFETLFIEIHYCTGSSSIGGPHVEISHHPQRRRIQQLTPHNFKQFQGDFVDWVSLDKEQVPATSCWRVKETVPLCLGAREDICYLLTSLLLLFTIEVGDEHPSKTMPQEWDFPSTLLPHTQSVANSHGLVYDLMGLALTNEDGNHFIARLFSTTYHSDQFVKLESNKCTWLLNPLRSWTLEYVSHDAPADITEESLSPEPEEGVISQPGSPTTPPSPLSSLPDSEFELNCRCGIIGNGNILYHHEHEVAIQCDQCCDWSHIACQRDGRASNLVPDAPFICDSLFELTKKSYRELEARLALNKPLELRLRAGRGALARRELFWYPVRLIQAVQHGWRVHWWRENQYLDKDEPAAGGFSVVNTKDIVDSLWNDRLARRVIRLGKWKHARDVKTSEDILADPSKIPYSEEINKILSPFKKLLKKLLTCYGPDDLKSEIIPARDWLENGKKPLQTSLVLYCGALSIIERAQIANWFLCHISKNAETWLGCLLLAHVFTLYTAEHIKNEPKFKVLTQPEIINEAWRIQFTSIPSVLFDIDVEREALENLETKMFEVSRAVGITSYCQWGLDTGHHQDWDPYARMEDLNHQDCPGDGDDLQFGPDYIHREEIIQLTEKKSLPKPCPKMIKKTVPYVQHMAVNN</sequence>
<feature type="compositionally biased region" description="Polar residues" evidence="1">
    <location>
        <begin position="278"/>
        <end position="288"/>
    </location>
</feature>
<keyword evidence="3" id="KW-1185">Reference proteome</keyword>
<feature type="region of interest" description="Disordered" evidence="1">
    <location>
        <begin position="627"/>
        <end position="657"/>
    </location>
</feature>
<dbReference type="HOGENOM" id="CLU_004051_0_0_1"/>
<dbReference type="SUPFAM" id="SSF57903">
    <property type="entry name" value="FYVE/PHD zinc finger"/>
    <property type="match status" value="1"/>
</dbReference>
<protein>
    <submittedName>
        <fullName evidence="2">Predicted protein</fullName>
    </submittedName>
</protein>
<dbReference type="InterPro" id="IPR011011">
    <property type="entry name" value="Znf_FYVE_PHD"/>
</dbReference>